<protein>
    <submittedName>
        <fullName evidence="1">Uncharacterized protein</fullName>
    </submittedName>
</protein>
<dbReference type="EMBL" id="GEEE01002247">
    <property type="protein sequence ID" value="JAP60978.1"/>
    <property type="molecule type" value="Transcribed_RNA"/>
</dbReference>
<dbReference type="EMBL" id="GEEE01012706">
    <property type="protein sequence ID" value="JAP50519.1"/>
    <property type="molecule type" value="Transcribed_RNA"/>
</dbReference>
<reference evidence="1" key="1">
    <citation type="submission" date="2016-01" db="EMBL/GenBank/DDBJ databases">
        <title>Reference transcriptome for the parasite Schistocephalus solidus: insights into the molecular evolution of parasitism.</title>
        <authorList>
            <person name="Hebert F.O."/>
            <person name="Grambauer S."/>
            <person name="Barber I."/>
            <person name="Landry C.R."/>
            <person name="Aubin-Horth N."/>
        </authorList>
    </citation>
    <scope>NUCLEOTIDE SEQUENCE</scope>
</reference>
<dbReference type="EMBL" id="GEEE01014691">
    <property type="protein sequence ID" value="JAP48534.1"/>
    <property type="molecule type" value="Transcribed_RNA"/>
</dbReference>
<dbReference type="AlphaFoldDB" id="A0A0V0JBK6"/>
<sequence>MLFRRKIAVCGNIAVQIGERLTQVQFVSSLPVFFRNPDSAQGKIASVVRCLLSTEKVIGCRLQRRCHRAKGTTWDRAQMSGTPASRKTDLTVSVLRIIGSFSEGRQVVIVLLNKE</sequence>
<organism evidence="1">
    <name type="scientific">Schistocephalus solidus</name>
    <name type="common">Tapeworm</name>
    <dbReference type="NCBI Taxonomy" id="70667"/>
    <lineage>
        <taxon>Eukaryota</taxon>
        <taxon>Metazoa</taxon>
        <taxon>Spiralia</taxon>
        <taxon>Lophotrochozoa</taxon>
        <taxon>Platyhelminthes</taxon>
        <taxon>Cestoda</taxon>
        <taxon>Eucestoda</taxon>
        <taxon>Diphyllobothriidea</taxon>
        <taxon>Diphyllobothriidae</taxon>
        <taxon>Schistocephalus</taxon>
    </lineage>
</organism>
<dbReference type="EMBL" id="GEEE01006424">
    <property type="protein sequence ID" value="JAP56801.1"/>
    <property type="molecule type" value="Transcribed_RNA"/>
</dbReference>
<accession>A0A0V0JBK6</accession>
<gene>
    <name evidence="1" type="ORF">TR168272</name>
</gene>
<dbReference type="EMBL" id="GEEE01009297">
    <property type="protein sequence ID" value="JAP53928.1"/>
    <property type="molecule type" value="Transcribed_RNA"/>
</dbReference>
<evidence type="ECO:0000313" key="1">
    <source>
        <dbReference type="EMBL" id="JAP63075.1"/>
    </source>
</evidence>
<name>A0A0V0JBK6_SCHSO</name>
<dbReference type="EMBL" id="GEEE01000150">
    <property type="protein sequence ID" value="JAP63075.1"/>
    <property type="molecule type" value="Transcribed_RNA"/>
</dbReference>
<proteinExistence type="predicted"/>
<dbReference type="EMBL" id="GEEE01020386">
    <property type="protein sequence ID" value="JAP42839.1"/>
    <property type="molecule type" value="Transcribed_RNA"/>
</dbReference>